<dbReference type="GO" id="GO:0006355">
    <property type="term" value="P:regulation of DNA-templated transcription"/>
    <property type="evidence" value="ECO:0007669"/>
    <property type="project" value="InterPro"/>
</dbReference>
<dbReference type="PROSITE" id="PS50043">
    <property type="entry name" value="HTH_LUXR_2"/>
    <property type="match status" value="1"/>
</dbReference>
<keyword evidence="1 3" id="KW-0597">Phosphoprotein</keyword>
<dbReference type="InterPro" id="IPR016032">
    <property type="entry name" value="Sig_transdc_resp-reg_C-effctor"/>
</dbReference>
<evidence type="ECO:0000256" key="1">
    <source>
        <dbReference type="ARBA" id="ARBA00022553"/>
    </source>
</evidence>
<dbReference type="SMART" id="SM00421">
    <property type="entry name" value="HTH_LUXR"/>
    <property type="match status" value="1"/>
</dbReference>
<dbReference type="InterPro" id="IPR000792">
    <property type="entry name" value="Tscrpt_reg_LuxR_C"/>
</dbReference>
<dbReference type="SUPFAM" id="SSF52172">
    <property type="entry name" value="CheY-like"/>
    <property type="match status" value="1"/>
</dbReference>
<comment type="caution">
    <text evidence="6">The sequence shown here is derived from an EMBL/GenBank/DDBJ whole genome shotgun (WGS) entry which is preliminary data.</text>
</comment>
<evidence type="ECO:0000313" key="6">
    <source>
        <dbReference type="EMBL" id="OKH41024.1"/>
    </source>
</evidence>
<dbReference type="GO" id="GO:0000160">
    <property type="term" value="P:phosphorelay signal transduction system"/>
    <property type="evidence" value="ECO:0007669"/>
    <property type="project" value="InterPro"/>
</dbReference>
<name>A0A1U7IU65_9CYAN</name>
<accession>A0A1U7IU65</accession>
<dbReference type="GO" id="GO:0003677">
    <property type="term" value="F:DNA binding"/>
    <property type="evidence" value="ECO:0007669"/>
    <property type="project" value="UniProtKB-KW"/>
</dbReference>
<dbReference type="EMBL" id="MRCE01000001">
    <property type="protein sequence ID" value="OKH41024.1"/>
    <property type="molecule type" value="Genomic_DNA"/>
</dbReference>
<feature type="modified residue" description="4-aspartylphosphate" evidence="3">
    <location>
        <position position="72"/>
    </location>
</feature>
<dbReference type="STRING" id="454136.NIES2119_01605"/>
<dbReference type="AlphaFoldDB" id="A0A1U7IU65"/>
<reference evidence="6 7" key="1">
    <citation type="submission" date="2016-11" db="EMBL/GenBank/DDBJ databases">
        <title>Draft Genome Sequences of Nine Cyanobacterial Strains from Diverse Habitats.</title>
        <authorList>
            <person name="Zhu T."/>
            <person name="Hou S."/>
            <person name="Lu X."/>
            <person name="Hess W.R."/>
        </authorList>
    </citation>
    <scope>NUCLEOTIDE SEQUENCE [LARGE SCALE GENOMIC DNA]</scope>
    <source>
        <strain evidence="6 7">IAM M-71</strain>
    </source>
</reference>
<evidence type="ECO:0000256" key="3">
    <source>
        <dbReference type="PROSITE-ProRule" id="PRU00169"/>
    </source>
</evidence>
<dbReference type="CDD" id="cd06170">
    <property type="entry name" value="LuxR_C_like"/>
    <property type="match status" value="1"/>
</dbReference>
<dbReference type="Proteomes" id="UP000185860">
    <property type="component" value="Unassembled WGS sequence"/>
</dbReference>
<sequence>MAPETSPPENTASDFVSAPIRVLIVEDDPMMLLGLEQSLADHPQVNLVGQAEDGYLGVQEAIKLKPDVVVMDIGLPRLDGIAATQQIKAALPEVRVVMLTSHTTETEVIAALSSGADAYCIKGASVEQLLTAIAAAIEGATYLDPQIARKVIEHLKPPSPKGNLANLSQRELEVLKLMVEGYSNPEIAEALYLSPNTVKTHVRGIMNKLSVDDRVQAAVVALRTGIV</sequence>
<dbReference type="PROSITE" id="PS50110">
    <property type="entry name" value="RESPONSE_REGULATORY"/>
    <property type="match status" value="1"/>
</dbReference>
<evidence type="ECO:0000259" key="5">
    <source>
        <dbReference type="PROSITE" id="PS50110"/>
    </source>
</evidence>
<dbReference type="SUPFAM" id="SSF46894">
    <property type="entry name" value="C-terminal effector domain of the bipartite response regulators"/>
    <property type="match status" value="1"/>
</dbReference>
<proteinExistence type="predicted"/>
<dbReference type="PANTHER" id="PTHR43214">
    <property type="entry name" value="TWO-COMPONENT RESPONSE REGULATOR"/>
    <property type="match status" value="1"/>
</dbReference>
<dbReference type="Gene3D" id="3.40.50.2300">
    <property type="match status" value="1"/>
</dbReference>
<dbReference type="OrthoDB" id="3827286at2"/>
<feature type="domain" description="HTH luxR-type" evidence="4">
    <location>
        <begin position="160"/>
        <end position="225"/>
    </location>
</feature>
<dbReference type="PANTHER" id="PTHR43214:SF43">
    <property type="entry name" value="TWO-COMPONENT RESPONSE REGULATOR"/>
    <property type="match status" value="1"/>
</dbReference>
<evidence type="ECO:0000259" key="4">
    <source>
        <dbReference type="PROSITE" id="PS50043"/>
    </source>
</evidence>
<gene>
    <name evidence="6" type="ORF">NIES2119_01605</name>
</gene>
<dbReference type="CDD" id="cd17535">
    <property type="entry name" value="REC_NarL-like"/>
    <property type="match status" value="1"/>
</dbReference>
<dbReference type="PRINTS" id="PR00038">
    <property type="entry name" value="HTHLUXR"/>
</dbReference>
<dbReference type="Pfam" id="PF00196">
    <property type="entry name" value="GerE"/>
    <property type="match status" value="1"/>
</dbReference>
<dbReference type="InterPro" id="IPR011006">
    <property type="entry name" value="CheY-like_superfamily"/>
</dbReference>
<feature type="domain" description="Response regulatory" evidence="5">
    <location>
        <begin position="21"/>
        <end position="137"/>
    </location>
</feature>
<organism evidence="6 7">
    <name type="scientific">[Phormidium ambiguum] IAM M-71</name>
    <dbReference type="NCBI Taxonomy" id="454136"/>
    <lineage>
        <taxon>Bacteria</taxon>
        <taxon>Bacillati</taxon>
        <taxon>Cyanobacteriota</taxon>
        <taxon>Cyanophyceae</taxon>
        <taxon>Oscillatoriophycideae</taxon>
        <taxon>Aerosakkonematales</taxon>
        <taxon>Aerosakkonemataceae</taxon>
        <taxon>Floridanema</taxon>
    </lineage>
</organism>
<dbReference type="Pfam" id="PF00072">
    <property type="entry name" value="Response_reg"/>
    <property type="match status" value="1"/>
</dbReference>
<dbReference type="InterPro" id="IPR039420">
    <property type="entry name" value="WalR-like"/>
</dbReference>
<evidence type="ECO:0000256" key="2">
    <source>
        <dbReference type="ARBA" id="ARBA00023125"/>
    </source>
</evidence>
<dbReference type="InterPro" id="IPR001789">
    <property type="entry name" value="Sig_transdc_resp-reg_receiver"/>
</dbReference>
<evidence type="ECO:0000313" key="7">
    <source>
        <dbReference type="Proteomes" id="UP000185860"/>
    </source>
</evidence>
<keyword evidence="2 6" id="KW-0238">DNA-binding</keyword>
<dbReference type="SMART" id="SM00448">
    <property type="entry name" value="REC"/>
    <property type="match status" value="1"/>
</dbReference>
<dbReference type="InterPro" id="IPR058245">
    <property type="entry name" value="NreC/VraR/RcsB-like_REC"/>
</dbReference>
<protein>
    <submittedName>
        <fullName evidence="6">DNA-binding response regulator</fullName>
    </submittedName>
</protein>